<dbReference type="EMBL" id="JAASQI010000003">
    <property type="protein sequence ID" value="NIJ57565.1"/>
    <property type="molecule type" value="Genomic_DNA"/>
</dbReference>
<comment type="caution">
    <text evidence="1">The sequence shown here is derived from an EMBL/GenBank/DDBJ whole genome shotgun (WGS) entry which is preliminary data.</text>
</comment>
<reference evidence="1 2" key="1">
    <citation type="submission" date="2020-03" db="EMBL/GenBank/DDBJ databases">
        <title>Genomic Encyclopedia of Type Strains, Phase IV (KMG-IV): sequencing the most valuable type-strain genomes for metagenomic binning, comparative biology and taxonomic classification.</title>
        <authorList>
            <person name="Goeker M."/>
        </authorList>
    </citation>
    <scope>NUCLEOTIDE SEQUENCE [LARGE SCALE GENOMIC DNA]</scope>
    <source>
        <strain evidence="1 2">DSM 103870</strain>
    </source>
</reference>
<organism evidence="1 2">
    <name type="scientific">Pseudochelatococcus lubricantis</name>
    <dbReference type="NCBI Taxonomy" id="1538102"/>
    <lineage>
        <taxon>Bacteria</taxon>
        <taxon>Pseudomonadati</taxon>
        <taxon>Pseudomonadota</taxon>
        <taxon>Alphaproteobacteria</taxon>
        <taxon>Hyphomicrobiales</taxon>
        <taxon>Chelatococcaceae</taxon>
        <taxon>Pseudochelatococcus</taxon>
    </lineage>
</organism>
<protein>
    <submittedName>
        <fullName evidence="1">Uncharacterized protein</fullName>
    </submittedName>
</protein>
<evidence type="ECO:0000313" key="1">
    <source>
        <dbReference type="EMBL" id="NIJ57565.1"/>
    </source>
</evidence>
<keyword evidence="2" id="KW-1185">Reference proteome</keyword>
<accession>A0ABX0V159</accession>
<evidence type="ECO:0000313" key="2">
    <source>
        <dbReference type="Proteomes" id="UP001429580"/>
    </source>
</evidence>
<dbReference type="Proteomes" id="UP001429580">
    <property type="component" value="Unassembled WGS sequence"/>
</dbReference>
<gene>
    <name evidence="1" type="ORF">FHS82_001401</name>
</gene>
<proteinExistence type="predicted"/>
<name>A0ABX0V159_9HYPH</name>
<sequence>MFRPNSASGYYVLPLLPDGRLVARVDIKSDRERPRLSAHAIHPEPVPATNGMAVLFYGLAGTRCAERAGTAVCPWLPARPTRARQPSGRRLLPAGPARATFLKLRQYDTVLAGPGAQTMKATKQLRLEISSCQHTYGNMGHGSFSA</sequence>